<dbReference type="Proteomes" id="UP000559027">
    <property type="component" value="Unassembled WGS sequence"/>
</dbReference>
<evidence type="ECO:0000313" key="2">
    <source>
        <dbReference type="EMBL" id="KAF5356749.1"/>
    </source>
</evidence>
<accession>A0A8H5G1R7</accession>
<sequence>MASRDADAQAILRLEEALNLAGSMLCAVSYGVAFTLYCICARSLRRRHRKSGQGKGAVIALVYTTFAMACATVFLGLTHYFIQMSYVFHRNDFADGPLIYEAYKLGSQPPYVTSLVFWAMLDWLTLGIQIWRLGVLWRNSRYFPYVMVPPTGLLIACVGVHLATAVDQTHTLDLVNLNYSYFLGVAFFAIPPVTTILVTALMTLRLSLIRRRHILIMGETDVSKQYTGVISMLIESYALDATWSTATLLTYAFPQSLVSNIFLQSSVNVKIIALFLLVYRVAKGRAWEAHTEGQLTNSHTFRTTTELHSAASWPA</sequence>
<feature type="transmembrane region" description="Helical" evidence="1">
    <location>
        <begin position="115"/>
        <end position="135"/>
    </location>
</feature>
<keyword evidence="1" id="KW-0812">Transmembrane</keyword>
<evidence type="ECO:0000313" key="3">
    <source>
        <dbReference type="Proteomes" id="UP000559027"/>
    </source>
</evidence>
<name>A0A8H5G1R7_9AGAR</name>
<dbReference type="OrthoDB" id="3267806at2759"/>
<comment type="caution">
    <text evidence="2">The sequence shown here is derived from an EMBL/GenBank/DDBJ whole genome shotgun (WGS) entry which is preliminary data.</text>
</comment>
<keyword evidence="1" id="KW-1133">Transmembrane helix</keyword>
<feature type="transmembrane region" description="Helical" evidence="1">
    <location>
        <begin position="20"/>
        <end position="44"/>
    </location>
</feature>
<dbReference type="AlphaFoldDB" id="A0A8H5G1R7"/>
<feature type="transmembrane region" description="Helical" evidence="1">
    <location>
        <begin position="142"/>
        <end position="162"/>
    </location>
</feature>
<proteinExistence type="predicted"/>
<keyword evidence="1" id="KW-0472">Membrane</keyword>
<feature type="transmembrane region" description="Helical" evidence="1">
    <location>
        <begin position="182"/>
        <end position="208"/>
    </location>
</feature>
<evidence type="ECO:0000256" key="1">
    <source>
        <dbReference type="SAM" id="Phobius"/>
    </source>
</evidence>
<gene>
    <name evidence="2" type="ORF">D9756_006688</name>
</gene>
<reference evidence="2 3" key="1">
    <citation type="journal article" date="2020" name="ISME J.">
        <title>Uncovering the hidden diversity of litter-decomposition mechanisms in mushroom-forming fungi.</title>
        <authorList>
            <person name="Floudas D."/>
            <person name="Bentzer J."/>
            <person name="Ahren D."/>
            <person name="Johansson T."/>
            <person name="Persson P."/>
            <person name="Tunlid A."/>
        </authorList>
    </citation>
    <scope>NUCLEOTIDE SEQUENCE [LARGE SCALE GENOMIC DNA]</scope>
    <source>
        <strain evidence="2 3">CBS 146.42</strain>
    </source>
</reference>
<keyword evidence="3" id="KW-1185">Reference proteome</keyword>
<protein>
    <submittedName>
        <fullName evidence="2">Uncharacterized protein</fullName>
    </submittedName>
</protein>
<organism evidence="2 3">
    <name type="scientific">Leucocoprinus leucothites</name>
    <dbReference type="NCBI Taxonomy" id="201217"/>
    <lineage>
        <taxon>Eukaryota</taxon>
        <taxon>Fungi</taxon>
        <taxon>Dikarya</taxon>
        <taxon>Basidiomycota</taxon>
        <taxon>Agaricomycotina</taxon>
        <taxon>Agaricomycetes</taxon>
        <taxon>Agaricomycetidae</taxon>
        <taxon>Agaricales</taxon>
        <taxon>Agaricineae</taxon>
        <taxon>Agaricaceae</taxon>
        <taxon>Leucocoprinus</taxon>
    </lineage>
</organism>
<dbReference type="EMBL" id="JAACJO010000006">
    <property type="protein sequence ID" value="KAF5356749.1"/>
    <property type="molecule type" value="Genomic_DNA"/>
</dbReference>
<feature type="transmembrane region" description="Helical" evidence="1">
    <location>
        <begin position="56"/>
        <end position="82"/>
    </location>
</feature>